<keyword evidence="2" id="KW-0238">DNA-binding</keyword>
<dbReference type="InterPro" id="IPR016032">
    <property type="entry name" value="Sig_transdc_resp-reg_C-effctor"/>
</dbReference>
<sequence>MIIISESLAEELQNNITVLQEKFTQAQFVLAYRNPEIARDFILQGQHGTALAKISFLPMTLEIDRWMAILRLLVCGEKYVPYELFDSPASAGPDAAPEARRNTVPPASKLAKLTERELQVLSSVSEGKQNKIIAAELALSEHTVKLHIHNMIAKLGVNNRTEAAICYLADQSGADGPPR</sequence>
<dbReference type="PANTHER" id="PTHR44688:SF16">
    <property type="entry name" value="DNA-BINDING TRANSCRIPTIONAL ACTIVATOR DEVR_DOSR"/>
    <property type="match status" value="1"/>
</dbReference>
<dbReference type="InterPro" id="IPR036388">
    <property type="entry name" value="WH-like_DNA-bd_sf"/>
</dbReference>
<dbReference type="InterPro" id="IPR000792">
    <property type="entry name" value="Tscrpt_reg_LuxR_C"/>
</dbReference>
<proteinExistence type="predicted"/>
<dbReference type="Pfam" id="PF00196">
    <property type="entry name" value="GerE"/>
    <property type="match status" value="1"/>
</dbReference>
<dbReference type="GO" id="GO:0003677">
    <property type="term" value="F:DNA binding"/>
    <property type="evidence" value="ECO:0007669"/>
    <property type="project" value="UniProtKB-KW"/>
</dbReference>
<comment type="caution">
    <text evidence="5">The sequence shown here is derived from an EMBL/GenBank/DDBJ whole genome shotgun (WGS) entry which is preliminary data.</text>
</comment>
<dbReference type="PRINTS" id="PR00038">
    <property type="entry name" value="HTHLUXR"/>
</dbReference>
<evidence type="ECO:0000313" key="6">
    <source>
        <dbReference type="Proteomes" id="UP000613255"/>
    </source>
</evidence>
<dbReference type="Gene3D" id="1.10.10.10">
    <property type="entry name" value="Winged helix-like DNA-binding domain superfamily/Winged helix DNA-binding domain"/>
    <property type="match status" value="1"/>
</dbReference>
<dbReference type="GO" id="GO:0006355">
    <property type="term" value="P:regulation of DNA-templated transcription"/>
    <property type="evidence" value="ECO:0007669"/>
    <property type="project" value="InterPro"/>
</dbReference>
<keyword evidence="1" id="KW-0805">Transcription regulation</keyword>
<keyword evidence="3" id="KW-0804">Transcription</keyword>
<dbReference type="PROSITE" id="PS00622">
    <property type="entry name" value="HTH_LUXR_1"/>
    <property type="match status" value="1"/>
</dbReference>
<organism evidence="5 6">
    <name type="scientific">Pontibaca salina</name>
    <dbReference type="NCBI Taxonomy" id="2795731"/>
    <lineage>
        <taxon>Bacteria</taxon>
        <taxon>Pseudomonadati</taxon>
        <taxon>Pseudomonadota</taxon>
        <taxon>Alphaproteobacteria</taxon>
        <taxon>Rhodobacterales</taxon>
        <taxon>Roseobacteraceae</taxon>
        <taxon>Pontibaca</taxon>
    </lineage>
</organism>
<evidence type="ECO:0000313" key="5">
    <source>
        <dbReference type="EMBL" id="MBI6630604.1"/>
    </source>
</evidence>
<dbReference type="EMBL" id="JAEIJD010000011">
    <property type="protein sequence ID" value="MBI6630604.1"/>
    <property type="molecule type" value="Genomic_DNA"/>
</dbReference>
<dbReference type="SUPFAM" id="SSF46894">
    <property type="entry name" value="C-terminal effector domain of the bipartite response regulators"/>
    <property type="match status" value="1"/>
</dbReference>
<feature type="domain" description="HTH luxR-type" evidence="4">
    <location>
        <begin position="106"/>
        <end position="173"/>
    </location>
</feature>
<dbReference type="CDD" id="cd06170">
    <property type="entry name" value="LuxR_C_like"/>
    <property type="match status" value="1"/>
</dbReference>
<dbReference type="PANTHER" id="PTHR44688">
    <property type="entry name" value="DNA-BINDING TRANSCRIPTIONAL ACTIVATOR DEVR_DOSR"/>
    <property type="match status" value="1"/>
</dbReference>
<dbReference type="PROSITE" id="PS50043">
    <property type="entry name" value="HTH_LUXR_2"/>
    <property type="match status" value="1"/>
</dbReference>
<evidence type="ECO:0000259" key="4">
    <source>
        <dbReference type="PROSITE" id="PS50043"/>
    </source>
</evidence>
<evidence type="ECO:0000256" key="3">
    <source>
        <dbReference type="ARBA" id="ARBA00023163"/>
    </source>
</evidence>
<reference evidence="5" key="1">
    <citation type="submission" date="2020-12" db="EMBL/GenBank/DDBJ databases">
        <title>Pontibaca salina gen. nov., sp. nov., isolated from marine sediment.</title>
        <authorList>
            <person name="Bo J."/>
            <person name="Wang S."/>
            <person name="Song X."/>
            <person name="Du Z."/>
        </authorList>
    </citation>
    <scope>NUCLEOTIDE SEQUENCE</scope>
    <source>
        <strain evidence="5">S1109L</strain>
    </source>
</reference>
<keyword evidence="6" id="KW-1185">Reference proteome</keyword>
<dbReference type="Proteomes" id="UP000613255">
    <property type="component" value="Unassembled WGS sequence"/>
</dbReference>
<name>A0A934HLV3_9RHOB</name>
<gene>
    <name evidence="5" type="ORF">JAO82_12025</name>
</gene>
<accession>A0A934HLV3</accession>
<evidence type="ECO:0000256" key="1">
    <source>
        <dbReference type="ARBA" id="ARBA00023015"/>
    </source>
</evidence>
<dbReference type="SMART" id="SM00421">
    <property type="entry name" value="HTH_LUXR"/>
    <property type="match status" value="1"/>
</dbReference>
<dbReference type="AlphaFoldDB" id="A0A934HLV3"/>
<protein>
    <submittedName>
        <fullName evidence="5">Response regulator transcription factor</fullName>
    </submittedName>
</protein>
<evidence type="ECO:0000256" key="2">
    <source>
        <dbReference type="ARBA" id="ARBA00023125"/>
    </source>
</evidence>